<reference evidence="1 2" key="1">
    <citation type="submission" date="2022-10" db="EMBL/GenBank/DDBJ databases">
        <title>Identification of biosynthetic pathway for the production of the potent trypsin inhibitor radiosumin.</title>
        <authorList>
            <person name="Fewer D.P."/>
            <person name="Delbaje E."/>
            <person name="Ouyang X."/>
            <person name="Agostino P.D."/>
            <person name="Wahlsten M."/>
            <person name="Jokela J."/>
            <person name="Permi P."/>
            <person name="Haapaniemi E."/>
            <person name="Koistinen H."/>
        </authorList>
    </citation>
    <scope>NUCLEOTIDE SEQUENCE [LARGE SCALE GENOMIC DNA]</scope>
    <source>
        <strain evidence="1 2">NIES-515</strain>
    </source>
</reference>
<name>A0ABT3B0Y3_9CYAN</name>
<comment type="caution">
    <text evidence="1">The sequence shown here is derived from an EMBL/GenBank/DDBJ whole genome shotgun (WGS) entry which is preliminary data.</text>
</comment>
<gene>
    <name evidence="1" type="ORF">OGM63_16125</name>
</gene>
<keyword evidence="2" id="KW-1185">Reference proteome</keyword>
<accession>A0ABT3B0Y3</accession>
<proteinExistence type="predicted"/>
<evidence type="ECO:0000313" key="2">
    <source>
        <dbReference type="Proteomes" id="UP001526143"/>
    </source>
</evidence>
<sequence length="44" mass="4981">MADGEPINFSQATPKHLNGEIIDEAQYVFAASNYEVQNYKFCNL</sequence>
<organism evidence="1 2">
    <name type="scientific">Plectonema radiosum NIES-515</name>
    <dbReference type="NCBI Taxonomy" id="2986073"/>
    <lineage>
        <taxon>Bacteria</taxon>
        <taxon>Bacillati</taxon>
        <taxon>Cyanobacteriota</taxon>
        <taxon>Cyanophyceae</taxon>
        <taxon>Oscillatoriophycideae</taxon>
        <taxon>Oscillatoriales</taxon>
        <taxon>Microcoleaceae</taxon>
        <taxon>Plectonema</taxon>
    </lineage>
</organism>
<dbReference type="RefSeq" id="WP_263746609.1">
    <property type="nucleotide sequence ID" value="NZ_JAOWRF010000235.1"/>
</dbReference>
<evidence type="ECO:0000313" key="1">
    <source>
        <dbReference type="EMBL" id="MCV3215022.1"/>
    </source>
</evidence>
<dbReference type="EMBL" id="JAOWRF010000235">
    <property type="protein sequence ID" value="MCV3215022.1"/>
    <property type="molecule type" value="Genomic_DNA"/>
</dbReference>
<protein>
    <submittedName>
        <fullName evidence="1">Uncharacterized protein</fullName>
    </submittedName>
</protein>
<dbReference type="Proteomes" id="UP001526143">
    <property type="component" value="Unassembled WGS sequence"/>
</dbReference>